<gene>
    <name evidence="1" type="ORF">N8T08_005375</name>
</gene>
<reference evidence="1 2" key="1">
    <citation type="journal article" date="2023" name="ACS Omega">
        <title>Identification of the Neoaspergillic Acid Biosynthesis Gene Cluster by Establishing an In Vitro CRISPR-Ribonucleoprotein Genetic System in Aspergillus melleus.</title>
        <authorList>
            <person name="Yuan B."/>
            <person name="Grau M.F."/>
            <person name="Murata R.M."/>
            <person name="Torok T."/>
            <person name="Venkateswaran K."/>
            <person name="Stajich J.E."/>
            <person name="Wang C.C.C."/>
        </authorList>
    </citation>
    <scope>NUCLEOTIDE SEQUENCE [LARGE SCALE GENOMIC DNA]</scope>
    <source>
        <strain evidence="1 2">IMV 1140</strain>
    </source>
</reference>
<keyword evidence="2" id="KW-1185">Reference proteome</keyword>
<name>A0ACC3B2W6_9EURO</name>
<proteinExistence type="predicted"/>
<protein>
    <submittedName>
        <fullName evidence="1">Uncharacterized protein</fullName>
    </submittedName>
</protein>
<dbReference type="EMBL" id="JAOPJF010000030">
    <property type="protein sequence ID" value="KAK1144502.1"/>
    <property type="molecule type" value="Genomic_DNA"/>
</dbReference>
<accession>A0ACC3B2W6</accession>
<organism evidence="1 2">
    <name type="scientific">Aspergillus melleus</name>
    <dbReference type="NCBI Taxonomy" id="138277"/>
    <lineage>
        <taxon>Eukaryota</taxon>
        <taxon>Fungi</taxon>
        <taxon>Dikarya</taxon>
        <taxon>Ascomycota</taxon>
        <taxon>Pezizomycotina</taxon>
        <taxon>Eurotiomycetes</taxon>
        <taxon>Eurotiomycetidae</taxon>
        <taxon>Eurotiales</taxon>
        <taxon>Aspergillaceae</taxon>
        <taxon>Aspergillus</taxon>
        <taxon>Aspergillus subgen. Circumdati</taxon>
    </lineage>
</organism>
<dbReference type="Proteomes" id="UP001177260">
    <property type="component" value="Unassembled WGS sequence"/>
</dbReference>
<comment type="caution">
    <text evidence="1">The sequence shown here is derived from an EMBL/GenBank/DDBJ whole genome shotgun (WGS) entry which is preliminary data.</text>
</comment>
<evidence type="ECO:0000313" key="1">
    <source>
        <dbReference type="EMBL" id="KAK1144502.1"/>
    </source>
</evidence>
<sequence length="73" mass="7800">MAIHPPYPVMLVAYIIVGLGNGLVDAAWNSWTADMVNANALMGILGAFYGLGATLSPTIATEMIKAGLRWNFF</sequence>
<evidence type="ECO:0000313" key="2">
    <source>
        <dbReference type="Proteomes" id="UP001177260"/>
    </source>
</evidence>